<dbReference type="PANTHER" id="PTHR44846">
    <property type="entry name" value="MANNOSYL-D-GLYCERATE TRANSPORT/METABOLISM SYSTEM REPRESSOR MNGR-RELATED"/>
    <property type="match status" value="1"/>
</dbReference>
<comment type="caution">
    <text evidence="2">The sequence shown here is derived from an EMBL/GenBank/DDBJ whole genome shotgun (WGS) entry which is preliminary data.</text>
</comment>
<dbReference type="EMBL" id="QUNO01000022">
    <property type="protein sequence ID" value="REH31188.1"/>
    <property type="molecule type" value="Genomic_DNA"/>
</dbReference>
<dbReference type="GO" id="GO:0003677">
    <property type="term" value="F:DNA binding"/>
    <property type="evidence" value="ECO:0007669"/>
    <property type="project" value="InterPro"/>
</dbReference>
<dbReference type="SUPFAM" id="SSF64288">
    <property type="entry name" value="Chorismate lyase-like"/>
    <property type="match status" value="1"/>
</dbReference>
<name>A0A3E0GWE4_9PSEU</name>
<evidence type="ECO:0000259" key="1">
    <source>
        <dbReference type="Pfam" id="PF07702"/>
    </source>
</evidence>
<dbReference type="Gene3D" id="3.40.1410.10">
    <property type="entry name" value="Chorismate lyase-like"/>
    <property type="match status" value="1"/>
</dbReference>
<dbReference type="InterPro" id="IPR011663">
    <property type="entry name" value="UTRA"/>
</dbReference>
<protein>
    <submittedName>
        <fullName evidence="2">GntR family transcriptional regulator</fullName>
    </submittedName>
</protein>
<keyword evidence="3" id="KW-1185">Reference proteome</keyword>
<proteinExistence type="predicted"/>
<evidence type="ECO:0000313" key="3">
    <source>
        <dbReference type="Proteomes" id="UP000256269"/>
    </source>
</evidence>
<dbReference type="GO" id="GO:0045892">
    <property type="term" value="P:negative regulation of DNA-templated transcription"/>
    <property type="evidence" value="ECO:0007669"/>
    <property type="project" value="TreeGrafter"/>
</dbReference>
<organism evidence="2 3">
    <name type="scientific">Kutzneria buriramensis</name>
    <dbReference type="NCBI Taxonomy" id="1045776"/>
    <lineage>
        <taxon>Bacteria</taxon>
        <taxon>Bacillati</taxon>
        <taxon>Actinomycetota</taxon>
        <taxon>Actinomycetes</taxon>
        <taxon>Pseudonocardiales</taxon>
        <taxon>Pseudonocardiaceae</taxon>
        <taxon>Kutzneria</taxon>
    </lineage>
</organism>
<dbReference type="InterPro" id="IPR050679">
    <property type="entry name" value="Bact_HTH_transcr_reg"/>
</dbReference>
<dbReference type="Proteomes" id="UP000256269">
    <property type="component" value="Unassembled WGS sequence"/>
</dbReference>
<gene>
    <name evidence="2" type="ORF">BCF44_122211</name>
</gene>
<evidence type="ECO:0000313" key="2">
    <source>
        <dbReference type="EMBL" id="REH31188.1"/>
    </source>
</evidence>
<dbReference type="OrthoDB" id="3620754at2"/>
<feature type="domain" description="UbiC transcription regulator-associated" evidence="1">
    <location>
        <begin position="32"/>
        <end position="140"/>
    </location>
</feature>
<accession>A0A3E0GWE4</accession>
<dbReference type="AlphaFoldDB" id="A0A3E0GWE4"/>
<reference evidence="2 3" key="1">
    <citation type="submission" date="2018-08" db="EMBL/GenBank/DDBJ databases">
        <title>Genomic Encyclopedia of Archaeal and Bacterial Type Strains, Phase II (KMG-II): from individual species to whole genera.</title>
        <authorList>
            <person name="Goeker M."/>
        </authorList>
    </citation>
    <scope>NUCLEOTIDE SEQUENCE [LARGE SCALE GENOMIC DNA]</scope>
    <source>
        <strain evidence="2 3">DSM 45791</strain>
    </source>
</reference>
<dbReference type="RefSeq" id="WP_116180996.1">
    <property type="nucleotide sequence ID" value="NZ_QUNO01000022.1"/>
</dbReference>
<dbReference type="InterPro" id="IPR028978">
    <property type="entry name" value="Chorismate_lyase_/UTRA_dom_sf"/>
</dbReference>
<feature type="non-terminal residue" evidence="2">
    <location>
        <position position="1"/>
    </location>
</feature>
<sequence>VYTASRAEPSRLSASDRADAFFAEVRAQGRIPTQQFEFHDVLATPDLATPLCVPEGSPLILRRLLRLVDGRPVALQDSYYPGDIADRCQLRVTENIPEGTIARMLAHGVEEIAWLHDNRSRNPTPDEANVLQLGDGVSLMINLNLVGARIHDPDDPERIERRLVRLTRTLFDGSSTNLRYELGKLEEIYDAFPQLREYLP</sequence>
<dbReference type="Pfam" id="PF07702">
    <property type="entry name" value="UTRA"/>
    <property type="match status" value="1"/>
</dbReference>
<dbReference type="PANTHER" id="PTHR44846:SF17">
    <property type="entry name" value="GNTR-FAMILY TRANSCRIPTIONAL REGULATOR"/>
    <property type="match status" value="1"/>
</dbReference>